<dbReference type="GO" id="GO:0006826">
    <property type="term" value="P:iron ion transport"/>
    <property type="evidence" value="ECO:0007669"/>
    <property type="project" value="InterPro"/>
</dbReference>
<dbReference type="RefSeq" id="WP_038996168.1">
    <property type="nucleotide sequence ID" value="NZ_OZ024668.1"/>
</dbReference>
<evidence type="ECO:0000259" key="1">
    <source>
        <dbReference type="Pfam" id="PF05171"/>
    </source>
</evidence>
<sequence precursor="true">MTQLTAVELNERFGSDCLCLDLPAVDVAAQLHALGPVRTVTPASHAWIEQVGYYPQSDDISEAGLVIGEDGLDLRLNLRAWFRVCLQHDVMRNAYSLNVLDRHAQTLLRLTSLPQSSSAGWAALYSQCVARPSQFIPREAFAKRVVQVPGLVDEWAAMANVHEHFALLKRHGLTRYEGNALVAPKFARQLAQSSPVEVFRRLAASALELMLFVYSAGSVQIFTGRLTGMSEAGAELLFDMPASEQAAPTCFSIADAPDAQIWRVYKPNQVGGVTSLEFFDAEQRLIVQVFARRPAGQPEQLAWREWLDALEAVR</sequence>
<dbReference type="Pfam" id="PF05171">
    <property type="entry name" value="HemS"/>
    <property type="match status" value="2"/>
</dbReference>
<organism evidence="3">
    <name type="scientific">Pseudomonas fluorescens</name>
    <dbReference type="NCBI Taxonomy" id="294"/>
    <lineage>
        <taxon>Bacteria</taxon>
        <taxon>Pseudomonadati</taxon>
        <taxon>Pseudomonadota</taxon>
        <taxon>Gammaproteobacteria</taxon>
        <taxon>Pseudomonadales</taxon>
        <taxon>Pseudomonadaceae</taxon>
        <taxon>Pseudomonas</taxon>
    </lineage>
</organism>
<protein>
    <submittedName>
        <fullName evidence="3">Hemin transport protein HemS</fullName>
    </submittedName>
</protein>
<evidence type="ECO:0000313" key="3">
    <source>
        <dbReference type="EMBL" id="VVN13480.1"/>
    </source>
</evidence>
<reference evidence="3" key="1">
    <citation type="submission" date="2019-09" db="EMBL/GenBank/DDBJ databases">
        <authorList>
            <person name="Chandra G."/>
            <person name="Truman W A."/>
        </authorList>
    </citation>
    <scope>NUCLEOTIDE SEQUENCE [LARGE SCALE GENOMIC DNA]</scope>
    <source>
        <strain evidence="3">PS652</strain>
    </source>
</reference>
<gene>
    <name evidence="3" type="primary">hemS</name>
    <name evidence="2" type="ORF">PS652_03145</name>
    <name evidence="3" type="ORF">PS652_03933</name>
</gene>
<dbReference type="InterPro" id="IPR053733">
    <property type="entry name" value="Heme_Transport_Util_sf"/>
</dbReference>
<feature type="domain" description="Haemin-degrading HemS/ChuX" evidence="1">
    <location>
        <begin position="29"/>
        <end position="126"/>
    </location>
</feature>
<evidence type="ECO:0000313" key="2">
    <source>
        <dbReference type="EMBL" id="CAK9890306.1"/>
    </source>
</evidence>
<dbReference type="InterPro" id="IPR007845">
    <property type="entry name" value="HemS/ChuX_dom"/>
</dbReference>
<feature type="domain" description="Haemin-degrading HemS/ChuX" evidence="1">
    <location>
        <begin position="173"/>
        <end position="310"/>
    </location>
</feature>
<reference evidence="2 4" key="2">
    <citation type="submission" date="2024-03" db="EMBL/GenBank/DDBJ databases">
        <authorList>
            <person name="Alaster D. Moffat"/>
            <person name="Govind Chandra"/>
            <person name="Andrew W. Truman"/>
        </authorList>
    </citation>
    <scope>NUCLEOTIDE SEQUENCE [LARGE SCALE GENOMIC DNA]</scope>
    <source>
        <strain evidence="2">PS652</strain>
    </source>
</reference>
<accession>A0A5E6V735</accession>
<dbReference type="EMBL" id="OZ024668">
    <property type="protein sequence ID" value="CAK9890306.1"/>
    <property type="molecule type" value="Genomic_DNA"/>
</dbReference>
<dbReference type="Proteomes" id="UP000326595">
    <property type="component" value="Chromosome"/>
</dbReference>
<dbReference type="Gene3D" id="3.40.1570.10">
    <property type="entry name" value="HemS/ChuS/ChuX like domains"/>
    <property type="match status" value="2"/>
</dbReference>
<name>A0A5E6V735_PSEFL</name>
<dbReference type="AlphaFoldDB" id="A0A5E6V735"/>
<dbReference type="EMBL" id="CABVHG010000025">
    <property type="protein sequence ID" value="VVN13480.1"/>
    <property type="molecule type" value="Genomic_DNA"/>
</dbReference>
<evidence type="ECO:0000313" key="4">
    <source>
        <dbReference type="Proteomes" id="UP000326595"/>
    </source>
</evidence>
<dbReference type="SUPFAM" id="SSF144064">
    <property type="entry name" value="Heme iron utilization protein-like"/>
    <property type="match status" value="1"/>
</dbReference>
<proteinExistence type="predicted"/>